<name>A0ABU7DBA0_9TELE</name>
<evidence type="ECO:0000256" key="1">
    <source>
        <dbReference type="SAM" id="MobiDB-lite"/>
    </source>
</evidence>
<feature type="region of interest" description="Disordered" evidence="1">
    <location>
        <begin position="90"/>
        <end position="111"/>
    </location>
</feature>
<keyword evidence="3" id="KW-1185">Reference proteome</keyword>
<proteinExistence type="predicted"/>
<accession>A0ABU7DBA0</accession>
<comment type="caution">
    <text evidence="2">The sequence shown here is derived from an EMBL/GenBank/DDBJ whole genome shotgun (WGS) entry which is preliminary data.</text>
</comment>
<dbReference type="PANTHER" id="PTHR15564:SF2">
    <property type="entry name" value="BMP_RETINOIC ACID-INDUCIBLE NEURAL-SPECIFIC PROTEIN 3"/>
    <property type="match status" value="1"/>
</dbReference>
<organism evidence="2 3">
    <name type="scientific">Characodon lateralis</name>
    <dbReference type="NCBI Taxonomy" id="208331"/>
    <lineage>
        <taxon>Eukaryota</taxon>
        <taxon>Metazoa</taxon>
        <taxon>Chordata</taxon>
        <taxon>Craniata</taxon>
        <taxon>Vertebrata</taxon>
        <taxon>Euteleostomi</taxon>
        <taxon>Actinopterygii</taxon>
        <taxon>Neopterygii</taxon>
        <taxon>Teleostei</taxon>
        <taxon>Neoteleostei</taxon>
        <taxon>Acanthomorphata</taxon>
        <taxon>Ovalentaria</taxon>
        <taxon>Atherinomorphae</taxon>
        <taxon>Cyprinodontiformes</taxon>
        <taxon>Goodeidae</taxon>
        <taxon>Characodon</taxon>
    </lineage>
</organism>
<reference evidence="2 3" key="1">
    <citation type="submission" date="2021-06" db="EMBL/GenBank/DDBJ databases">
        <authorList>
            <person name="Palmer J.M."/>
        </authorList>
    </citation>
    <scope>NUCLEOTIDE SEQUENCE [LARGE SCALE GENOMIC DNA]</scope>
    <source>
        <strain evidence="2 3">CL_MEX2019</strain>
        <tissue evidence="2">Muscle</tissue>
    </source>
</reference>
<gene>
    <name evidence="2" type="ORF">CHARACLAT_023358</name>
</gene>
<dbReference type="Proteomes" id="UP001352852">
    <property type="component" value="Unassembled WGS sequence"/>
</dbReference>
<evidence type="ECO:0000313" key="2">
    <source>
        <dbReference type="EMBL" id="MED6271730.1"/>
    </source>
</evidence>
<dbReference type="InterPro" id="IPR033237">
    <property type="entry name" value="BRINP"/>
</dbReference>
<protein>
    <submittedName>
        <fullName evidence="2">Uncharacterized protein</fullName>
    </submittedName>
</protein>
<evidence type="ECO:0000313" key="3">
    <source>
        <dbReference type="Proteomes" id="UP001352852"/>
    </source>
</evidence>
<sequence>MVTETRTGPLGCSNYDNLDSVSSVLVQSPENKIHLQGWPSIIELSPISDGIVTESIRWQVYNYSVRVSEQIQVQSLFLFSPSACLQSFEVNPKRQKSRTKEAQLWSQHETE</sequence>
<dbReference type="PANTHER" id="PTHR15564">
    <property type="entry name" value="MACPF DOMAIN-CONTAINING PROTEIN"/>
    <property type="match status" value="1"/>
</dbReference>
<dbReference type="EMBL" id="JAHUTJ010018862">
    <property type="protein sequence ID" value="MED6271730.1"/>
    <property type="molecule type" value="Genomic_DNA"/>
</dbReference>